<feature type="transmembrane region" description="Helical" evidence="8">
    <location>
        <begin position="179"/>
        <end position="200"/>
    </location>
</feature>
<dbReference type="Proteomes" id="UP000782610">
    <property type="component" value="Unassembled WGS sequence"/>
</dbReference>
<evidence type="ECO:0000256" key="2">
    <source>
        <dbReference type="ARBA" id="ARBA00009306"/>
    </source>
</evidence>
<name>A0A933NZC7_9HYPH</name>
<reference evidence="10" key="1">
    <citation type="submission" date="2020-07" db="EMBL/GenBank/DDBJ databases">
        <title>Huge and variable diversity of episymbiotic CPR bacteria and DPANN archaea in groundwater ecosystems.</title>
        <authorList>
            <person name="He C.Y."/>
            <person name="Keren R."/>
            <person name="Whittaker M."/>
            <person name="Farag I.F."/>
            <person name="Doudna J."/>
            <person name="Cate J.H.D."/>
            <person name="Banfield J.F."/>
        </authorList>
    </citation>
    <scope>NUCLEOTIDE SEQUENCE</scope>
    <source>
        <strain evidence="10">NC_groundwater_1586_Pr3_B-0.1um_66_15</strain>
    </source>
</reference>
<keyword evidence="7 8" id="KW-0472">Membrane</keyword>
<feature type="transmembrane region" description="Helical" evidence="8">
    <location>
        <begin position="79"/>
        <end position="102"/>
    </location>
</feature>
<feature type="transmembrane region" description="Helical" evidence="8">
    <location>
        <begin position="22"/>
        <end position="42"/>
    </location>
</feature>
<dbReference type="PROSITE" id="PS50928">
    <property type="entry name" value="ABC_TM1"/>
    <property type="match status" value="1"/>
</dbReference>
<evidence type="ECO:0000256" key="3">
    <source>
        <dbReference type="ARBA" id="ARBA00022448"/>
    </source>
</evidence>
<dbReference type="InterPro" id="IPR050809">
    <property type="entry name" value="UgpAE/MalFG_permease"/>
</dbReference>
<evidence type="ECO:0000256" key="7">
    <source>
        <dbReference type="ARBA" id="ARBA00023136"/>
    </source>
</evidence>
<dbReference type="GO" id="GO:0005886">
    <property type="term" value="C:plasma membrane"/>
    <property type="evidence" value="ECO:0007669"/>
    <property type="project" value="UniProtKB-SubCell"/>
</dbReference>
<comment type="caution">
    <text evidence="10">The sequence shown here is derived from an EMBL/GenBank/DDBJ whole genome shotgun (WGS) entry which is preliminary data.</text>
</comment>
<feature type="transmembrane region" description="Helical" evidence="8">
    <location>
        <begin position="114"/>
        <end position="133"/>
    </location>
</feature>
<dbReference type="CDD" id="cd06261">
    <property type="entry name" value="TM_PBP2"/>
    <property type="match status" value="1"/>
</dbReference>
<evidence type="ECO:0000259" key="9">
    <source>
        <dbReference type="PROSITE" id="PS50928"/>
    </source>
</evidence>
<evidence type="ECO:0000256" key="4">
    <source>
        <dbReference type="ARBA" id="ARBA00022475"/>
    </source>
</evidence>
<dbReference type="GO" id="GO:0055085">
    <property type="term" value="P:transmembrane transport"/>
    <property type="evidence" value="ECO:0007669"/>
    <property type="project" value="InterPro"/>
</dbReference>
<dbReference type="PANTHER" id="PTHR43227">
    <property type="entry name" value="BLL4140 PROTEIN"/>
    <property type="match status" value="1"/>
</dbReference>
<dbReference type="PANTHER" id="PTHR43227:SF11">
    <property type="entry name" value="BLL4140 PROTEIN"/>
    <property type="match status" value="1"/>
</dbReference>
<keyword evidence="3 8" id="KW-0813">Transport</keyword>
<proteinExistence type="inferred from homology"/>
<feature type="transmembrane region" description="Helical" evidence="8">
    <location>
        <begin position="276"/>
        <end position="299"/>
    </location>
</feature>
<dbReference type="AlphaFoldDB" id="A0A933NZC7"/>
<keyword evidence="4" id="KW-1003">Cell membrane</keyword>
<protein>
    <submittedName>
        <fullName evidence="10">Sugar ABC transporter permease</fullName>
    </submittedName>
</protein>
<accession>A0A933NZC7</accession>
<feature type="transmembrane region" description="Helical" evidence="8">
    <location>
        <begin position="212"/>
        <end position="233"/>
    </location>
</feature>
<dbReference type="InterPro" id="IPR000515">
    <property type="entry name" value="MetI-like"/>
</dbReference>
<gene>
    <name evidence="10" type="ORF">HY834_12620</name>
</gene>
<evidence type="ECO:0000256" key="6">
    <source>
        <dbReference type="ARBA" id="ARBA00022989"/>
    </source>
</evidence>
<dbReference type="Gene3D" id="1.10.3720.10">
    <property type="entry name" value="MetI-like"/>
    <property type="match status" value="1"/>
</dbReference>
<comment type="similarity">
    <text evidence="2 8">Belongs to the binding-protein-dependent transport system permease family.</text>
</comment>
<organism evidence="10 11">
    <name type="scientific">Devosia nanyangense</name>
    <dbReference type="NCBI Taxonomy" id="1228055"/>
    <lineage>
        <taxon>Bacteria</taxon>
        <taxon>Pseudomonadati</taxon>
        <taxon>Pseudomonadota</taxon>
        <taxon>Alphaproteobacteria</taxon>
        <taxon>Hyphomicrobiales</taxon>
        <taxon>Devosiaceae</taxon>
        <taxon>Devosia</taxon>
    </lineage>
</organism>
<evidence type="ECO:0000313" key="10">
    <source>
        <dbReference type="EMBL" id="MBI4922583.1"/>
    </source>
</evidence>
<dbReference type="EMBL" id="JACRAF010000034">
    <property type="protein sequence ID" value="MBI4922583.1"/>
    <property type="molecule type" value="Genomic_DNA"/>
</dbReference>
<evidence type="ECO:0000256" key="5">
    <source>
        <dbReference type="ARBA" id="ARBA00022692"/>
    </source>
</evidence>
<keyword evidence="5 8" id="KW-0812">Transmembrane</keyword>
<dbReference type="Pfam" id="PF00528">
    <property type="entry name" value="BPD_transp_1"/>
    <property type="match status" value="1"/>
</dbReference>
<evidence type="ECO:0000256" key="8">
    <source>
        <dbReference type="RuleBase" id="RU363032"/>
    </source>
</evidence>
<feature type="domain" description="ABC transmembrane type-1" evidence="9">
    <location>
        <begin position="75"/>
        <end position="297"/>
    </location>
</feature>
<dbReference type="InterPro" id="IPR035906">
    <property type="entry name" value="MetI-like_sf"/>
</dbReference>
<dbReference type="SUPFAM" id="SSF161098">
    <property type="entry name" value="MetI-like"/>
    <property type="match status" value="1"/>
</dbReference>
<evidence type="ECO:0000256" key="1">
    <source>
        <dbReference type="ARBA" id="ARBA00004651"/>
    </source>
</evidence>
<comment type="subcellular location">
    <subcellularLocation>
        <location evidence="1 8">Cell membrane</location>
        <topology evidence="1 8">Multi-pass membrane protein</topology>
    </subcellularLocation>
</comment>
<evidence type="ECO:0000313" key="11">
    <source>
        <dbReference type="Proteomes" id="UP000782610"/>
    </source>
</evidence>
<keyword evidence="6 8" id="KW-1133">Transmembrane helix</keyword>
<sequence>MAKTSYKTKAKWQRVALLTPGALLYGIFNFLPLLGLLALCLVDWPGIGPMKFVGLDNFLQLFGNPFYRDQLIKAFGQNLIFFAIIIGAMLVFGTFLALLLSFRTWGRNFYRSIFFLPYPLAGAAVAFLLELIVRTKGPLNVLIVQGLHLSGKPIGFLGDPLLALPTLAAFYSWHRMSFAIILILSAIVAVRVHLIEAAMLDGANRRQTLRAVVFPVLAPAFILIVVIVMVDVFNNADYTLLLMGPEGAPARATDIMGTFLFRSAFGGAATSVNVNFGMSAAIGLVTAVAILPAAIFLALRNLRKD</sequence>